<dbReference type="SUPFAM" id="SSF52172">
    <property type="entry name" value="CheY-like"/>
    <property type="match status" value="1"/>
</dbReference>
<dbReference type="RefSeq" id="WP_176062093.1">
    <property type="nucleotide sequence ID" value="NZ_BJTG01000001.1"/>
</dbReference>
<dbReference type="PANTHER" id="PTHR44591:SF3">
    <property type="entry name" value="RESPONSE REGULATORY DOMAIN-CONTAINING PROTEIN"/>
    <property type="match status" value="1"/>
</dbReference>
<dbReference type="Gene3D" id="3.40.50.2300">
    <property type="match status" value="1"/>
</dbReference>
<name>A0A7I9VGL6_9BACT</name>
<evidence type="ECO:0000259" key="3">
    <source>
        <dbReference type="PROSITE" id="PS50110"/>
    </source>
</evidence>
<dbReference type="CDD" id="cd00156">
    <property type="entry name" value="REC"/>
    <property type="match status" value="1"/>
</dbReference>
<dbReference type="PANTHER" id="PTHR44591">
    <property type="entry name" value="STRESS RESPONSE REGULATOR PROTEIN 1"/>
    <property type="match status" value="1"/>
</dbReference>
<evidence type="ECO:0000256" key="1">
    <source>
        <dbReference type="ARBA" id="ARBA00022553"/>
    </source>
</evidence>
<dbReference type="Pfam" id="PF00072">
    <property type="entry name" value="Response_reg"/>
    <property type="match status" value="1"/>
</dbReference>
<dbReference type="InterPro" id="IPR050595">
    <property type="entry name" value="Bact_response_regulator"/>
</dbReference>
<dbReference type="Proteomes" id="UP000503640">
    <property type="component" value="Unassembled WGS sequence"/>
</dbReference>
<dbReference type="PROSITE" id="PS50110">
    <property type="entry name" value="RESPONSE_REGULATORY"/>
    <property type="match status" value="1"/>
</dbReference>
<accession>A0A7I9VGL6</accession>
<dbReference type="InterPro" id="IPR001789">
    <property type="entry name" value="Sig_transdc_resp-reg_receiver"/>
</dbReference>
<feature type="domain" description="Response regulatory" evidence="3">
    <location>
        <begin position="19"/>
        <end position="127"/>
    </location>
</feature>
<dbReference type="SMART" id="SM00448">
    <property type="entry name" value="REC"/>
    <property type="match status" value="1"/>
</dbReference>
<evidence type="ECO:0000256" key="2">
    <source>
        <dbReference type="PROSITE-ProRule" id="PRU00169"/>
    </source>
</evidence>
<sequence>MPTVWTVEPEERVMWNGYRLLVVEDDLELCESIAEVLRLTGYEVETALDAETALAMLRGAPAPDAIVLDLVLPTMSASELVAALDRAPALVLMSGLAQPRASAFPPGDVLLKPFGAEQLLSRVARACGHLGGEDAAAP</sequence>
<protein>
    <recommendedName>
        <fullName evidence="3">Response regulatory domain-containing protein</fullName>
    </recommendedName>
</protein>
<organism evidence="4 5">
    <name type="scientific">Anaeromyxobacter diazotrophicus</name>
    <dbReference type="NCBI Taxonomy" id="2590199"/>
    <lineage>
        <taxon>Bacteria</taxon>
        <taxon>Pseudomonadati</taxon>
        <taxon>Myxococcota</taxon>
        <taxon>Myxococcia</taxon>
        <taxon>Myxococcales</taxon>
        <taxon>Cystobacterineae</taxon>
        <taxon>Anaeromyxobacteraceae</taxon>
        <taxon>Anaeromyxobacter</taxon>
    </lineage>
</organism>
<evidence type="ECO:0000313" key="4">
    <source>
        <dbReference type="EMBL" id="GEJ55280.1"/>
    </source>
</evidence>
<dbReference type="InterPro" id="IPR011006">
    <property type="entry name" value="CheY-like_superfamily"/>
</dbReference>
<evidence type="ECO:0000313" key="5">
    <source>
        <dbReference type="Proteomes" id="UP000503640"/>
    </source>
</evidence>
<keyword evidence="1 2" id="KW-0597">Phosphoprotein</keyword>
<gene>
    <name evidence="4" type="ORF">AMYX_00210</name>
</gene>
<dbReference type="GO" id="GO:0000160">
    <property type="term" value="P:phosphorelay signal transduction system"/>
    <property type="evidence" value="ECO:0007669"/>
    <property type="project" value="InterPro"/>
</dbReference>
<dbReference type="AlphaFoldDB" id="A0A7I9VGL6"/>
<keyword evidence="5" id="KW-1185">Reference proteome</keyword>
<reference evidence="5" key="1">
    <citation type="journal article" date="2020" name="Appl. Environ. Microbiol.">
        <title>Diazotrophic Anaeromyxobacter Isolates from Soils.</title>
        <authorList>
            <person name="Masuda Y."/>
            <person name="Yamanaka H."/>
            <person name="Xu Z.X."/>
            <person name="Shiratori Y."/>
            <person name="Aono T."/>
            <person name="Amachi S."/>
            <person name="Senoo K."/>
            <person name="Itoh H."/>
        </authorList>
    </citation>
    <scope>NUCLEOTIDE SEQUENCE [LARGE SCALE GENOMIC DNA]</scope>
    <source>
        <strain evidence="5">R267</strain>
    </source>
</reference>
<feature type="modified residue" description="4-aspartylphosphate" evidence="2">
    <location>
        <position position="69"/>
    </location>
</feature>
<dbReference type="EMBL" id="BJTG01000001">
    <property type="protein sequence ID" value="GEJ55280.1"/>
    <property type="molecule type" value="Genomic_DNA"/>
</dbReference>
<comment type="caution">
    <text evidence="4">The sequence shown here is derived from an EMBL/GenBank/DDBJ whole genome shotgun (WGS) entry which is preliminary data.</text>
</comment>
<proteinExistence type="predicted"/>